<evidence type="ECO:0000313" key="4">
    <source>
        <dbReference type="Proteomes" id="UP000642125"/>
    </source>
</evidence>
<comment type="caution">
    <text evidence="3">The sequence shown here is derived from an EMBL/GenBank/DDBJ whole genome shotgun (WGS) entry which is preliminary data.</text>
</comment>
<dbReference type="Proteomes" id="UP000642125">
    <property type="component" value="Unassembled WGS sequence"/>
</dbReference>
<reference evidence="3" key="1">
    <citation type="submission" date="2021-01" db="EMBL/GenBank/DDBJ databases">
        <title>Whole genome shotgun sequence of Cellulomonas pakistanensis NBRC 110800.</title>
        <authorList>
            <person name="Komaki H."/>
            <person name="Tamura T."/>
        </authorList>
    </citation>
    <scope>NUCLEOTIDE SEQUENCE</scope>
    <source>
        <strain evidence="3">NBRC 110800</strain>
    </source>
</reference>
<accession>A0A919PC63</accession>
<evidence type="ECO:0000313" key="3">
    <source>
        <dbReference type="EMBL" id="GIG36229.1"/>
    </source>
</evidence>
<keyword evidence="1" id="KW-0732">Signal</keyword>
<evidence type="ECO:0000256" key="1">
    <source>
        <dbReference type="SAM" id="SignalP"/>
    </source>
</evidence>
<dbReference type="PROSITE" id="PS51257">
    <property type="entry name" value="PROKAR_LIPOPROTEIN"/>
    <property type="match status" value="1"/>
</dbReference>
<dbReference type="InterPro" id="IPR025637">
    <property type="entry name" value="DUF4333"/>
</dbReference>
<dbReference type="Pfam" id="PF14230">
    <property type="entry name" value="DUF4333"/>
    <property type="match status" value="1"/>
</dbReference>
<keyword evidence="4" id="KW-1185">Reference proteome</keyword>
<protein>
    <recommendedName>
        <fullName evidence="2">DUF4333 domain-containing protein</fullName>
    </recommendedName>
</protein>
<evidence type="ECO:0000259" key="2">
    <source>
        <dbReference type="Pfam" id="PF14230"/>
    </source>
</evidence>
<feature type="signal peptide" evidence="1">
    <location>
        <begin position="1"/>
        <end position="23"/>
    </location>
</feature>
<gene>
    <name evidence="3" type="ORF">Cpa01nite_16100</name>
</gene>
<feature type="chain" id="PRO_5039380794" description="DUF4333 domain-containing protein" evidence="1">
    <location>
        <begin position="24"/>
        <end position="110"/>
    </location>
</feature>
<name>A0A919PC63_9CELL</name>
<organism evidence="3 4">
    <name type="scientific">Cellulomonas pakistanensis</name>
    <dbReference type="NCBI Taxonomy" id="992287"/>
    <lineage>
        <taxon>Bacteria</taxon>
        <taxon>Bacillati</taxon>
        <taxon>Actinomycetota</taxon>
        <taxon>Actinomycetes</taxon>
        <taxon>Micrococcales</taxon>
        <taxon>Cellulomonadaceae</taxon>
        <taxon>Cellulomonas</taxon>
    </lineage>
</organism>
<proteinExistence type="predicted"/>
<dbReference type="AlphaFoldDB" id="A0A919PC63"/>
<feature type="domain" description="DUF4333" evidence="2">
    <location>
        <begin position="16"/>
        <end position="90"/>
    </location>
</feature>
<dbReference type="EMBL" id="BONO01000010">
    <property type="protein sequence ID" value="GIG36229.1"/>
    <property type="molecule type" value="Genomic_DNA"/>
</dbReference>
<sequence>MSRPAVPVLVLASALLTAGCSLSVGTSVRVDPDDLASRVGDVLTETVGRAPDAVDCPDPLAGEVGAETRCTLDDGDLRYGLTVVATEVRGTDVRIEVEVDEEPLGAGERA</sequence>
<dbReference type="RefSeq" id="WP_203668256.1">
    <property type="nucleotide sequence ID" value="NZ_BONO01000010.1"/>
</dbReference>